<dbReference type="RefSeq" id="WP_084576294.1">
    <property type="nucleotide sequence ID" value="NZ_CP155572.1"/>
</dbReference>
<dbReference type="GO" id="GO:0000287">
    <property type="term" value="F:magnesium ion binding"/>
    <property type="evidence" value="ECO:0007669"/>
    <property type="project" value="InterPro"/>
</dbReference>
<protein>
    <submittedName>
        <fullName evidence="5">4'-phosphopantetheinyl transferase</fullName>
    </submittedName>
</protein>
<dbReference type="OrthoDB" id="9808281at2"/>
<sequence length="201" mass="23139">MIYLFDNINSFTDGLFWRSLQVIPPERAAKATQYRSMRDRKLSVIAYLLLMYGLKKEHGITEKINWGFGENGKPYLSDYPDIFFNISHCKCGVVCAISNEDIGIDIEEVGVYEEEVAKYICNVSEYNSLKNSNEKVFDFCKLWTVKESVLKFTGEGICTDLKNVLNNIHLNIETVWASDHRYVISICKKMKENSTIIKASF</sequence>
<dbReference type="Pfam" id="PF22624">
    <property type="entry name" value="AASDHPPT_N"/>
    <property type="match status" value="1"/>
</dbReference>
<feature type="domain" description="4'-phosphopantetheinyl transferase" evidence="3">
    <location>
        <begin position="102"/>
        <end position="163"/>
    </location>
</feature>
<keyword evidence="2 5" id="KW-0808">Transferase</keyword>
<evidence type="ECO:0000256" key="2">
    <source>
        <dbReference type="ARBA" id="ARBA00022679"/>
    </source>
</evidence>
<dbReference type="PANTHER" id="PTHR12215">
    <property type="entry name" value="PHOSPHOPANTETHEINE TRANSFERASE"/>
    <property type="match status" value="1"/>
</dbReference>
<dbReference type="InterPro" id="IPR050559">
    <property type="entry name" value="P-Pant_transferase_sf"/>
</dbReference>
<dbReference type="InterPro" id="IPR037143">
    <property type="entry name" value="4-PPantetheinyl_Trfase_dom_sf"/>
</dbReference>
<dbReference type="Proteomes" id="UP000192738">
    <property type="component" value="Unassembled WGS sequence"/>
</dbReference>
<evidence type="ECO:0000313" key="5">
    <source>
        <dbReference type="EMBL" id="SMC86753.1"/>
    </source>
</evidence>
<keyword evidence="6" id="KW-1185">Reference proteome</keyword>
<gene>
    <name evidence="5" type="ORF">SAMN04488500_11142</name>
</gene>
<dbReference type="STRING" id="112901.SAMN04488500_11142"/>
<dbReference type="PANTHER" id="PTHR12215:SF10">
    <property type="entry name" value="L-AMINOADIPATE-SEMIALDEHYDE DEHYDROGENASE-PHOSPHOPANTETHEINYL TRANSFERASE"/>
    <property type="match status" value="1"/>
</dbReference>
<dbReference type="AlphaFoldDB" id="A0A1W2CNF9"/>
<reference evidence="5 6" key="1">
    <citation type="submission" date="2017-04" db="EMBL/GenBank/DDBJ databases">
        <authorList>
            <person name="Afonso C.L."/>
            <person name="Miller P.J."/>
            <person name="Scott M.A."/>
            <person name="Spackman E."/>
            <person name="Goraichik I."/>
            <person name="Dimitrov K.M."/>
            <person name="Suarez D.L."/>
            <person name="Swayne D.E."/>
        </authorList>
    </citation>
    <scope>NUCLEOTIDE SEQUENCE [LARGE SCALE GENOMIC DNA]</scope>
    <source>
        <strain evidence="5 6">DSM 5090</strain>
    </source>
</reference>
<evidence type="ECO:0000259" key="4">
    <source>
        <dbReference type="Pfam" id="PF22624"/>
    </source>
</evidence>
<feature type="domain" description="4'-phosphopantetheinyl transferase N-terminal" evidence="4">
    <location>
        <begin position="17"/>
        <end position="96"/>
    </location>
</feature>
<name>A0A1W2CNF9_9FIRM</name>
<dbReference type="EMBL" id="FWXI01000011">
    <property type="protein sequence ID" value="SMC86753.1"/>
    <property type="molecule type" value="Genomic_DNA"/>
</dbReference>
<dbReference type="GO" id="GO:0005829">
    <property type="term" value="C:cytosol"/>
    <property type="evidence" value="ECO:0007669"/>
    <property type="project" value="TreeGrafter"/>
</dbReference>
<accession>A0A1W2CNF9</accession>
<dbReference type="Gene3D" id="3.90.470.20">
    <property type="entry name" value="4'-phosphopantetheinyl transferase domain"/>
    <property type="match status" value="1"/>
</dbReference>
<proteinExistence type="inferred from homology"/>
<dbReference type="Pfam" id="PF01648">
    <property type="entry name" value="ACPS"/>
    <property type="match status" value="1"/>
</dbReference>
<dbReference type="SUPFAM" id="SSF56214">
    <property type="entry name" value="4'-phosphopantetheinyl transferase"/>
    <property type="match status" value="2"/>
</dbReference>
<dbReference type="InterPro" id="IPR055066">
    <property type="entry name" value="AASDHPPT_N"/>
</dbReference>
<evidence type="ECO:0000313" key="6">
    <source>
        <dbReference type="Proteomes" id="UP000192738"/>
    </source>
</evidence>
<dbReference type="GO" id="GO:0019878">
    <property type="term" value="P:lysine biosynthetic process via aminoadipic acid"/>
    <property type="evidence" value="ECO:0007669"/>
    <property type="project" value="TreeGrafter"/>
</dbReference>
<dbReference type="GO" id="GO:0008897">
    <property type="term" value="F:holo-[acyl-carrier-protein] synthase activity"/>
    <property type="evidence" value="ECO:0007669"/>
    <property type="project" value="InterPro"/>
</dbReference>
<dbReference type="InterPro" id="IPR008278">
    <property type="entry name" value="4-PPantetheinyl_Trfase_dom"/>
</dbReference>
<evidence type="ECO:0000259" key="3">
    <source>
        <dbReference type="Pfam" id="PF01648"/>
    </source>
</evidence>
<evidence type="ECO:0000256" key="1">
    <source>
        <dbReference type="ARBA" id="ARBA00010990"/>
    </source>
</evidence>
<organism evidence="5 6">
    <name type="scientific">Sporomusa malonica</name>
    <dbReference type="NCBI Taxonomy" id="112901"/>
    <lineage>
        <taxon>Bacteria</taxon>
        <taxon>Bacillati</taxon>
        <taxon>Bacillota</taxon>
        <taxon>Negativicutes</taxon>
        <taxon>Selenomonadales</taxon>
        <taxon>Sporomusaceae</taxon>
        <taxon>Sporomusa</taxon>
    </lineage>
</organism>
<comment type="similarity">
    <text evidence="1">Belongs to the P-Pant transferase superfamily. Gsp/Sfp/HetI/AcpT family.</text>
</comment>